<evidence type="ECO:0000313" key="3">
    <source>
        <dbReference type="Proteomes" id="UP000765507"/>
    </source>
</evidence>
<reference evidence="2 3" key="1">
    <citation type="journal article" date="2020" name="G3 (Bethesda)">
        <title>Draft Genome of the Common Snapping Turtle, Chelydra serpentina, a Model for Phenotypic Plasticity in Reptiles.</title>
        <authorList>
            <person name="Das D."/>
            <person name="Singh S.K."/>
            <person name="Bierstedt J."/>
            <person name="Erickson A."/>
            <person name="Galli G.L.J."/>
            <person name="Crossley D.A. 2nd"/>
            <person name="Rhen T."/>
        </authorList>
    </citation>
    <scope>NUCLEOTIDE SEQUENCE [LARGE SCALE GENOMIC DNA]</scope>
    <source>
        <strain evidence="2">KW</strain>
    </source>
</reference>
<comment type="caution">
    <text evidence="2">The sequence shown here is derived from an EMBL/GenBank/DDBJ whole genome shotgun (WGS) entry which is preliminary data.</text>
</comment>
<dbReference type="PANTHER" id="PTHR33887">
    <property type="entry name" value="PB1 DOMAIN-CONTAINING PROTEIN"/>
    <property type="match status" value="1"/>
</dbReference>
<feature type="compositionally biased region" description="Polar residues" evidence="1">
    <location>
        <begin position="212"/>
        <end position="232"/>
    </location>
</feature>
<protein>
    <submittedName>
        <fullName evidence="2">Uncharacterized protein</fullName>
    </submittedName>
</protein>
<evidence type="ECO:0000313" key="2">
    <source>
        <dbReference type="EMBL" id="KAG6931122.1"/>
    </source>
</evidence>
<name>A0A8T1SPQ7_CHESE</name>
<dbReference type="EMBL" id="JAHGAV010000126">
    <property type="protein sequence ID" value="KAG6931122.1"/>
    <property type="molecule type" value="Genomic_DNA"/>
</dbReference>
<organism evidence="2 3">
    <name type="scientific">Chelydra serpentina</name>
    <name type="common">Snapping turtle</name>
    <name type="synonym">Testudo serpentina</name>
    <dbReference type="NCBI Taxonomy" id="8475"/>
    <lineage>
        <taxon>Eukaryota</taxon>
        <taxon>Metazoa</taxon>
        <taxon>Chordata</taxon>
        <taxon>Craniata</taxon>
        <taxon>Vertebrata</taxon>
        <taxon>Euteleostomi</taxon>
        <taxon>Archelosauria</taxon>
        <taxon>Testudinata</taxon>
        <taxon>Testudines</taxon>
        <taxon>Cryptodira</taxon>
        <taxon>Durocryptodira</taxon>
        <taxon>Americhelydia</taxon>
        <taxon>Chelydroidea</taxon>
        <taxon>Chelydridae</taxon>
        <taxon>Chelydra</taxon>
    </lineage>
</organism>
<sequence length="232" mass="26038">RRFLSTNECLQGTSAWRIYRWRHQREKQGTLAPGSQDRRAQSGFYKVVVWSDVKEFQGPSPGDVFQRLLVEMFITVLHGENEKALFNIHCKVQLLLESIKRCCGCENEGEIELADVSGQVKNLLQNQHCYASELLSEREICVLLSVTRGEGSSEIVFTPLLKDEGVINPKFLAKLGNWQDSKVSSTRVKSKKAGKKTTVLLDVLSAEGKRSPSPQGNSTKTMVSSPKQSRRP</sequence>
<dbReference type="AlphaFoldDB" id="A0A8T1SPQ7"/>
<evidence type="ECO:0000256" key="1">
    <source>
        <dbReference type="SAM" id="MobiDB-lite"/>
    </source>
</evidence>
<dbReference type="PANTHER" id="PTHR33887:SF5">
    <property type="entry name" value="PB1 DOMAIN-CONTAINING PROTEIN"/>
    <property type="match status" value="1"/>
</dbReference>
<accession>A0A8T1SPQ7</accession>
<dbReference type="OrthoDB" id="2109241at2759"/>
<feature type="non-terminal residue" evidence="2">
    <location>
        <position position="1"/>
    </location>
</feature>
<dbReference type="Proteomes" id="UP000765507">
    <property type="component" value="Unassembled WGS sequence"/>
</dbReference>
<feature type="region of interest" description="Disordered" evidence="1">
    <location>
        <begin position="203"/>
        <end position="232"/>
    </location>
</feature>
<proteinExistence type="predicted"/>
<dbReference type="Pfam" id="PF15874">
    <property type="entry name" value="Il2rg"/>
    <property type="match status" value="1"/>
</dbReference>
<gene>
    <name evidence="2" type="ORF">G0U57_002172</name>
</gene>
<dbReference type="InterPro" id="IPR039471">
    <property type="entry name" value="CXorf65-like"/>
</dbReference>
<keyword evidence="3" id="KW-1185">Reference proteome</keyword>